<organism evidence="1 2">
    <name type="scientific">Ectobacillus antri</name>
    <dbReference type="NCBI Taxonomy" id="2486280"/>
    <lineage>
        <taxon>Bacteria</taxon>
        <taxon>Bacillati</taxon>
        <taxon>Bacillota</taxon>
        <taxon>Bacilli</taxon>
        <taxon>Bacillales</taxon>
        <taxon>Bacillaceae</taxon>
        <taxon>Ectobacillus</taxon>
    </lineage>
</organism>
<evidence type="ECO:0000313" key="2">
    <source>
        <dbReference type="Proteomes" id="UP001218246"/>
    </source>
</evidence>
<name>A0ABT6H2M3_9BACI</name>
<proteinExistence type="predicted"/>
<accession>A0ABT6H2M3</accession>
<protein>
    <submittedName>
        <fullName evidence="1">Uncharacterized protein</fullName>
    </submittedName>
</protein>
<dbReference type="RefSeq" id="WP_164464243.1">
    <property type="nucleotide sequence ID" value="NZ_JARRRY010000001.1"/>
</dbReference>
<evidence type="ECO:0000313" key="1">
    <source>
        <dbReference type="EMBL" id="MDG5753008.1"/>
    </source>
</evidence>
<dbReference type="InterPro" id="IPR010985">
    <property type="entry name" value="Ribbon_hlx_hlx"/>
</dbReference>
<reference evidence="1 2" key="1">
    <citation type="submission" date="2023-04" db="EMBL/GenBank/DDBJ databases">
        <title>Ectobacillus antri isolated from activated sludge.</title>
        <authorList>
            <person name="Yan P."/>
            <person name="Liu X."/>
        </authorList>
    </citation>
    <scope>NUCLEOTIDE SEQUENCE [LARGE SCALE GENOMIC DNA]</scope>
    <source>
        <strain evidence="1 2">C18H</strain>
    </source>
</reference>
<keyword evidence="2" id="KW-1185">Reference proteome</keyword>
<dbReference type="Gene3D" id="1.10.1220.10">
    <property type="entry name" value="Met repressor-like"/>
    <property type="match status" value="1"/>
</dbReference>
<sequence>MKQEETKKLNAEIPIELKKRLDVYCSLHDRFIYHVVARALEEYLDKHTLPKGEQQ</sequence>
<dbReference type="EMBL" id="JARULN010000001">
    <property type="protein sequence ID" value="MDG5753008.1"/>
    <property type="molecule type" value="Genomic_DNA"/>
</dbReference>
<dbReference type="SUPFAM" id="SSF47598">
    <property type="entry name" value="Ribbon-helix-helix"/>
    <property type="match status" value="1"/>
</dbReference>
<gene>
    <name evidence="1" type="ORF">P6P90_03210</name>
</gene>
<dbReference type="InterPro" id="IPR013321">
    <property type="entry name" value="Arc_rbn_hlx_hlx"/>
</dbReference>
<comment type="caution">
    <text evidence="1">The sequence shown here is derived from an EMBL/GenBank/DDBJ whole genome shotgun (WGS) entry which is preliminary data.</text>
</comment>
<dbReference type="Proteomes" id="UP001218246">
    <property type="component" value="Unassembled WGS sequence"/>
</dbReference>